<keyword evidence="5" id="KW-1133">Transmembrane helix</keyword>
<sequence>MERILRIFFNNGSFFTFVGLQLLCLYLIINYNSNQAAIAAETWSIRSGKFKSALTTVNGYLDLREQNEIHRREIARLRSLLPESGYNITTEIDSIQDDSLLQRFNFLTTRIVNRSPYNPNNTLVIDRGARFSVQPGQGVMNESGLIGIVDRTTDRHARVLSILHQSTRISAGLANRGYGTLRWNGLDPRRMTLIDLPDYVPVAEGDTVYTTGFSNIFPTGQVIGTVEKTERQPGAGSLNLTVLLSNDPLRATHGYVVQDLFKEELGSLNEN</sequence>
<evidence type="ECO:0000256" key="2">
    <source>
        <dbReference type="ARBA" id="ARBA00013855"/>
    </source>
</evidence>
<feature type="domain" description="Rod shape-determining protein MreC beta-barrel core" evidence="6">
    <location>
        <begin position="111"/>
        <end position="257"/>
    </location>
</feature>
<accession>A0A923T915</accession>
<dbReference type="PANTHER" id="PTHR34138">
    <property type="entry name" value="CELL SHAPE-DETERMINING PROTEIN MREC"/>
    <property type="match status" value="1"/>
</dbReference>
<reference evidence="7" key="1">
    <citation type="submission" date="2020-08" db="EMBL/GenBank/DDBJ databases">
        <title>Lewinella bacteria from marine environments.</title>
        <authorList>
            <person name="Zhong Y."/>
        </authorList>
    </citation>
    <scope>NUCLEOTIDE SEQUENCE</scope>
    <source>
        <strain evidence="7">KCTC 42187</strain>
    </source>
</reference>
<evidence type="ECO:0000256" key="1">
    <source>
        <dbReference type="ARBA" id="ARBA00009369"/>
    </source>
</evidence>
<dbReference type="PANTHER" id="PTHR34138:SF1">
    <property type="entry name" value="CELL SHAPE-DETERMINING PROTEIN MREC"/>
    <property type="match status" value="1"/>
</dbReference>
<dbReference type="EMBL" id="JACSIT010000100">
    <property type="protein sequence ID" value="MBC6994573.1"/>
    <property type="molecule type" value="Genomic_DNA"/>
</dbReference>
<dbReference type="InterPro" id="IPR042177">
    <property type="entry name" value="Cell/Rod_1"/>
</dbReference>
<dbReference type="AlphaFoldDB" id="A0A923T915"/>
<keyword evidence="3" id="KW-0133">Cell shape</keyword>
<dbReference type="Pfam" id="PF04085">
    <property type="entry name" value="MreC"/>
    <property type="match status" value="1"/>
</dbReference>
<keyword evidence="8" id="KW-1185">Reference proteome</keyword>
<keyword evidence="5" id="KW-0812">Transmembrane</keyword>
<dbReference type="RefSeq" id="WP_187466643.1">
    <property type="nucleotide sequence ID" value="NZ_JACSIT010000100.1"/>
</dbReference>
<comment type="similarity">
    <text evidence="1">Belongs to the MreC family.</text>
</comment>
<evidence type="ECO:0000259" key="6">
    <source>
        <dbReference type="Pfam" id="PF04085"/>
    </source>
</evidence>
<protein>
    <recommendedName>
        <fullName evidence="2">Cell shape-determining protein MreC</fullName>
    </recommendedName>
    <alternativeName>
        <fullName evidence="4">Cell shape protein MreC</fullName>
    </alternativeName>
</protein>
<dbReference type="Gene3D" id="2.40.10.350">
    <property type="entry name" value="Rod shape-determining protein MreC, domain 2"/>
    <property type="match status" value="1"/>
</dbReference>
<evidence type="ECO:0000256" key="3">
    <source>
        <dbReference type="ARBA" id="ARBA00022960"/>
    </source>
</evidence>
<comment type="caution">
    <text evidence="7">The sequence shown here is derived from an EMBL/GenBank/DDBJ whole genome shotgun (WGS) entry which is preliminary data.</text>
</comment>
<dbReference type="GO" id="GO:0005886">
    <property type="term" value="C:plasma membrane"/>
    <property type="evidence" value="ECO:0007669"/>
    <property type="project" value="TreeGrafter"/>
</dbReference>
<gene>
    <name evidence="7" type="ORF">H9S92_10380</name>
</gene>
<feature type="transmembrane region" description="Helical" evidence="5">
    <location>
        <begin position="7"/>
        <end position="29"/>
    </location>
</feature>
<evidence type="ECO:0000313" key="8">
    <source>
        <dbReference type="Proteomes" id="UP000650081"/>
    </source>
</evidence>
<dbReference type="InterPro" id="IPR007221">
    <property type="entry name" value="MreC"/>
</dbReference>
<name>A0A923T915_9BACT</name>
<keyword evidence="5" id="KW-0472">Membrane</keyword>
<proteinExistence type="inferred from homology"/>
<dbReference type="Proteomes" id="UP000650081">
    <property type="component" value="Unassembled WGS sequence"/>
</dbReference>
<dbReference type="InterPro" id="IPR055342">
    <property type="entry name" value="MreC_beta-barrel_core"/>
</dbReference>
<dbReference type="Gene3D" id="2.40.10.340">
    <property type="entry name" value="Rod shape-determining protein MreC, domain 1"/>
    <property type="match status" value="1"/>
</dbReference>
<evidence type="ECO:0000256" key="4">
    <source>
        <dbReference type="ARBA" id="ARBA00032089"/>
    </source>
</evidence>
<evidence type="ECO:0000313" key="7">
    <source>
        <dbReference type="EMBL" id="MBC6994573.1"/>
    </source>
</evidence>
<evidence type="ECO:0000256" key="5">
    <source>
        <dbReference type="SAM" id="Phobius"/>
    </source>
</evidence>
<dbReference type="InterPro" id="IPR042175">
    <property type="entry name" value="Cell/Rod_MreC_2"/>
</dbReference>
<dbReference type="GO" id="GO:0008360">
    <property type="term" value="P:regulation of cell shape"/>
    <property type="evidence" value="ECO:0007669"/>
    <property type="project" value="UniProtKB-KW"/>
</dbReference>
<organism evidence="7 8">
    <name type="scientific">Neolewinella lacunae</name>
    <dbReference type="NCBI Taxonomy" id="1517758"/>
    <lineage>
        <taxon>Bacteria</taxon>
        <taxon>Pseudomonadati</taxon>
        <taxon>Bacteroidota</taxon>
        <taxon>Saprospiria</taxon>
        <taxon>Saprospirales</taxon>
        <taxon>Lewinellaceae</taxon>
        <taxon>Neolewinella</taxon>
    </lineage>
</organism>